<sequence length="99" mass="10268">MASQTASKTNSGKAQEASVSDALDQIKDASASVYEAVGSIGSAGAANARLKVEQGREQAREYSAKAENVLRERPLVTVGVAFAAGWLVSRLISGSRKAD</sequence>
<name>A0ABT8TJ35_9GAMM</name>
<keyword evidence="4" id="KW-1185">Reference proteome</keyword>
<feature type="region of interest" description="Disordered" evidence="2">
    <location>
        <begin position="1"/>
        <end position="20"/>
    </location>
</feature>
<feature type="coiled-coil region" evidence="1">
    <location>
        <begin position="45"/>
        <end position="72"/>
    </location>
</feature>
<proteinExistence type="predicted"/>
<evidence type="ECO:0000313" key="3">
    <source>
        <dbReference type="EMBL" id="MDO3383499.1"/>
    </source>
</evidence>
<evidence type="ECO:0000313" key="4">
    <source>
        <dbReference type="Proteomes" id="UP001168380"/>
    </source>
</evidence>
<protein>
    <recommendedName>
        <fullName evidence="5">DUF883 domain-containing protein</fullName>
    </recommendedName>
</protein>
<feature type="compositionally biased region" description="Polar residues" evidence="2">
    <location>
        <begin position="1"/>
        <end position="13"/>
    </location>
</feature>
<organism evidence="3 4">
    <name type="scientific">Gilvimarinus algae</name>
    <dbReference type="NCBI Taxonomy" id="3058037"/>
    <lineage>
        <taxon>Bacteria</taxon>
        <taxon>Pseudomonadati</taxon>
        <taxon>Pseudomonadota</taxon>
        <taxon>Gammaproteobacteria</taxon>
        <taxon>Cellvibrionales</taxon>
        <taxon>Cellvibrionaceae</taxon>
        <taxon>Gilvimarinus</taxon>
    </lineage>
</organism>
<reference evidence="3" key="1">
    <citation type="submission" date="2023-07" db="EMBL/GenBank/DDBJ databases">
        <title>Gilvimarinus algae sp. nov., isolated from the surface of Kelp.</title>
        <authorList>
            <person name="Sun Y.Y."/>
            <person name="Gong Y."/>
            <person name="Du Z.J."/>
        </authorList>
    </citation>
    <scope>NUCLEOTIDE SEQUENCE</scope>
    <source>
        <strain evidence="3">SDUM040014</strain>
    </source>
</reference>
<evidence type="ECO:0008006" key="5">
    <source>
        <dbReference type="Google" id="ProtNLM"/>
    </source>
</evidence>
<dbReference type="EMBL" id="JAULRT010000062">
    <property type="protein sequence ID" value="MDO3383499.1"/>
    <property type="molecule type" value="Genomic_DNA"/>
</dbReference>
<evidence type="ECO:0000256" key="2">
    <source>
        <dbReference type="SAM" id="MobiDB-lite"/>
    </source>
</evidence>
<accession>A0ABT8TJ35</accession>
<dbReference type="Proteomes" id="UP001168380">
    <property type="component" value="Unassembled WGS sequence"/>
</dbReference>
<evidence type="ECO:0000256" key="1">
    <source>
        <dbReference type="SAM" id="Coils"/>
    </source>
</evidence>
<dbReference type="RefSeq" id="WP_302714299.1">
    <property type="nucleotide sequence ID" value="NZ_JAULRT010000062.1"/>
</dbReference>
<comment type="caution">
    <text evidence="3">The sequence shown here is derived from an EMBL/GenBank/DDBJ whole genome shotgun (WGS) entry which is preliminary data.</text>
</comment>
<keyword evidence="1" id="KW-0175">Coiled coil</keyword>
<gene>
    <name evidence="3" type="ORF">QWI16_15060</name>
</gene>